<feature type="domain" description="AAA+ ATPase" evidence="5">
    <location>
        <begin position="236"/>
        <end position="506"/>
    </location>
</feature>
<dbReference type="eggNOG" id="COG0542">
    <property type="taxonomic scope" value="Bacteria"/>
</dbReference>
<dbReference type="CDD" id="cd00009">
    <property type="entry name" value="AAA"/>
    <property type="match status" value="1"/>
</dbReference>
<dbReference type="InterPro" id="IPR001270">
    <property type="entry name" value="ClpA/B"/>
</dbReference>
<dbReference type="BioCyc" id="SCEL448385:SCE_RS01740-MONOMER"/>
<dbReference type="SMART" id="SM00382">
    <property type="entry name" value="AAA"/>
    <property type="match status" value="2"/>
</dbReference>
<dbReference type="AlphaFoldDB" id="A9GQS7"/>
<evidence type="ECO:0000313" key="8">
    <source>
        <dbReference type="Proteomes" id="UP000002139"/>
    </source>
</evidence>
<dbReference type="KEGG" id="scl:sce0334"/>
<evidence type="ECO:0000259" key="5">
    <source>
        <dbReference type="SMART" id="SM00382"/>
    </source>
</evidence>
<proteinExistence type="predicted"/>
<dbReference type="InterPro" id="IPR003959">
    <property type="entry name" value="ATPase_AAA_core"/>
</dbReference>
<evidence type="ECO:0000256" key="4">
    <source>
        <dbReference type="SAM" id="MobiDB-lite"/>
    </source>
</evidence>
<dbReference type="GO" id="GO:0008233">
    <property type="term" value="F:peptidase activity"/>
    <property type="evidence" value="ECO:0007669"/>
    <property type="project" value="UniProtKB-KW"/>
</dbReference>
<dbReference type="Proteomes" id="UP000002139">
    <property type="component" value="Chromosome"/>
</dbReference>
<dbReference type="PANTHER" id="PTHR11638:SF175">
    <property type="entry name" value="ATP-DEPENDENT CLP PROTEASE, ATP-BINDING SUBUNIT CLPC"/>
    <property type="match status" value="1"/>
</dbReference>
<reference evidence="7 8" key="1">
    <citation type="journal article" date="2007" name="Nat. Biotechnol.">
        <title>Complete genome sequence of the myxobacterium Sorangium cellulosum.</title>
        <authorList>
            <person name="Schneiker S."/>
            <person name="Perlova O."/>
            <person name="Kaiser O."/>
            <person name="Gerth K."/>
            <person name="Alici A."/>
            <person name="Altmeyer M.O."/>
            <person name="Bartels D."/>
            <person name="Bekel T."/>
            <person name="Beyer S."/>
            <person name="Bode E."/>
            <person name="Bode H.B."/>
            <person name="Bolten C.J."/>
            <person name="Choudhuri J.V."/>
            <person name="Doss S."/>
            <person name="Elnakady Y.A."/>
            <person name="Frank B."/>
            <person name="Gaigalat L."/>
            <person name="Goesmann A."/>
            <person name="Groeger C."/>
            <person name="Gross F."/>
            <person name="Jelsbak L."/>
            <person name="Jelsbak L."/>
            <person name="Kalinowski J."/>
            <person name="Kegler C."/>
            <person name="Knauber T."/>
            <person name="Konietzny S."/>
            <person name="Kopp M."/>
            <person name="Krause L."/>
            <person name="Krug D."/>
            <person name="Linke B."/>
            <person name="Mahmud T."/>
            <person name="Martinez-Arias R."/>
            <person name="McHardy A.C."/>
            <person name="Merai M."/>
            <person name="Meyer F."/>
            <person name="Mormann S."/>
            <person name="Munoz-Dorado J."/>
            <person name="Perez J."/>
            <person name="Pradella S."/>
            <person name="Rachid S."/>
            <person name="Raddatz G."/>
            <person name="Rosenau F."/>
            <person name="Rueckert C."/>
            <person name="Sasse F."/>
            <person name="Scharfe M."/>
            <person name="Schuster S.C."/>
            <person name="Suen G."/>
            <person name="Treuner-Lange A."/>
            <person name="Velicer G.J."/>
            <person name="Vorholter F.-J."/>
            <person name="Weissman K.J."/>
            <person name="Welch R.D."/>
            <person name="Wenzel S.C."/>
            <person name="Whitworth D.E."/>
            <person name="Wilhelm S."/>
            <person name="Wittmann C."/>
            <person name="Bloecker H."/>
            <person name="Puehler A."/>
            <person name="Mueller R."/>
        </authorList>
    </citation>
    <scope>NUCLEOTIDE SEQUENCE [LARGE SCALE GENOMIC DNA]</scope>
    <source>
        <strain evidence="8">So ce56</strain>
    </source>
</reference>
<keyword evidence="7" id="KW-0645">Protease</keyword>
<feature type="domain" description="AAA+ ATPase" evidence="5">
    <location>
        <begin position="528"/>
        <end position="703"/>
    </location>
</feature>
<dbReference type="SMART" id="SM01086">
    <property type="entry name" value="ClpB_D2-small"/>
    <property type="match status" value="1"/>
</dbReference>
<evidence type="ECO:0000256" key="3">
    <source>
        <dbReference type="ARBA" id="ARBA00023186"/>
    </source>
</evidence>
<name>A9GQS7_SORC5</name>
<organism evidence="7 8">
    <name type="scientific">Sorangium cellulosum (strain So ce56)</name>
    <name type="common">Polyangium cellulosum (strain So ce56)</name>
    <dbReference type="NCBI Taxonomy" id="448385"/>
    <lineage>
        <taxon>Bacteria</taxon>
        <taxon>Pseudomonadati</taxon>
        <taxon>Myxococcota</taxon>
        <taxon>Polyangia</taxon>
        <taxon>Polyangiales</taxon>
        <taxon>Polyangiaceae</taxon>
        <taxon>Sorangium</taxon>
    </lineage>
</organism>
<accession>A9GQS7</accession>
<dbReference type="PANTHER" id="PTHR11638">
    <property type="entry name" value="ATP-DEPENDENT CLP PROTEASE"/>
    <property type="match status" value="1"/>
</dbReference>
<evidence type="ECO:0000256" key="2">
    <source>
        <dbReference type="ARBA" id="ARBA00022840"/>
    </source>
</evidence>
<dbReference type="RefSeq" id="WP_012232969.1">
    <property type="nucleotide sequence ID" value="NC_010162.1"/>
</dbReference>
<dbReference type="Pfam" id="PF10431">
    <property type="entry name" value="ClpB_D2-small"/>
    <property type="match status" value="1"/>
</dbReference>
<dbReference type="EMBL" id="AM746676">
    <property type="protein sequence ID" value="CAN90491.1"/>
    <property type="molecule type" value="Genomic_DNA"/>
</dbReference>
<keyword evidence="3" id="KW-0143">Chaperone</keyword>
<feature type="region of interest" description="Disordered" evidence="4">
    <location>
        <begin position="795"/>
        <end position="817"/>
    </location>
</feature>
<evidence type="ECO:0000256" key="1">
    <source>
        <dbReference type="ARBA" id="ARBA00022741"/>
    </source>
</evidence>
<dbReference type="STRING" id="448385.sce0334"/>
<dbReference type="GO" id="GO:0006508">
    <property type="term" value="P:proteolysis"/>
    <property type="evidence" value="ECO:0007669"/>
    <property type="project" value="UniProtKB-KW"/>
</dbReference>
<dbReference type="CDD" id="cd19499">
    <property type="entry name" value="RecA-like_ClpB_Hsp104-like"/>
    <property type="match status" value="1"/>
</dbReference>
<dbReference type="InterPro" id="IPR050130">
    <property type="entry name" value="ClpA_ClpB"/>
</dbReference>
<keyword evidence="8" id="KW-1185">Reference proteome</keyword>
<dbReference type="SUPFAM" id="SSF52540">
    <property type="entry name" value="P-loop containing nucleoside triphosphate hydrolases"/>
    <property type="match status" value="2"/>
</dbReference>
<dbReference type="GO" id="GO:0016887">
    <property type="term" value="F:ATP hydrolysis activity"/>
    <property type="evidence" value="ECO:0007669"/>
    <property type="project" value="InterPro"/>
</dbReference>
<evidence type="ECO:0000259" key="6">
    <source>
        <dbReference type="SMART" id="SM01086"/>
    </source>
</evidence>
<dbReference type="PRINTS" id="PR00300">
    <property type="entry name" value="CLPPROTEASEA"/>
</dbReference>
<dbReference type="OrthoDB" id="8857354at2"/>
<gene>
    <name evidence="7" type="ordered locus">sce0334</name>
</gene>
<dbReference type="Gene3D" id="1.10.8.60">
    <property type="match status" value="1"/>
</dbReference>
<dbReference type="GO" id="GO:0005737">
    <property type="term" value="C:cytoplasm"/>
    <property type="evidence" value="ECO:0007669"/>
    <property type="project" value="TreeGrafter"/>
</dbReference>
<dbReference type="Pfam" id="PF00004">
    <property type="entry name" value="AAA"/>
    <property type="match status" value="1"/>
</dbReference>
<keyword evidence="2 7" id="KW-0067">ATP-binding</keyword>
<protein>
    <submittedName>
        <fullName evidence="7">ATP-dependent Clp protease, ATP-binding subunit, two ATP-binding domains</fullName>
    </submittedName>
</protein>
<sequence length="1217" mass="132623">MHFTIPLFERRTTNVECVTLGLGPSTRSREGRHAERVRRLLTEELRAVFEKARAAELARLEFPRGIRIEKVRLELTLSGAAERRKVSGLCPVVLEPRWASEHERVVFAYHPARQGEAAPIREDLPLDEQLRALFQVAWAALDDDEIARLWSRGKERITALSFSCAPRSALADLPERPGEDDTGADPAFRWKKRRGLKVLPNLGVSLTQRAAQGNLDAGVPRSPQREQLALLLGAGRAQPVVVVGPPGCGKTTLIHRAVLDLLAADGYGAHKNLDRVRDVVAVSGRRLIAGMSHLGDWEKRCVELVEDARSRGAILVIDDLHHFGRIGRSRESERSLADFFRGPLSRREIVMVGECSPEAFRLLEQESPSFAALFTPLFLPEATPSETFRLMVREVRALEQRHAARVSPYVLRTILDLGGSLLSAQALPGKAIDLLREVVRAGVTPSPSGEPGPARGHAPRPVGSQDVLRLLSQKTGVPRLLLGGDEPLDAGALEEELGRRVIGQPEAVRAAADLVSRIKAGLVDPRRPYGVYLFTGPTGTGKTELARCMAELIYGSASRLLRFDMSEQSGPDAPARLVGDRYAPDGLLTQRVREQPFSLVLLDEIEKAHPSVHGLLLQLFEDGRLTDAAARPAHFHHAVVVMTSNLGARSRALVGFGGAGLSEARALAIAEESAQEVARAVRDFFPPELFNRIDRVVPFRPLTPEVAVRVAEKELDRLLGRRGLAERSVFVRRGAGVAERIAREAFVAEDGARSVKRFIEDEIGSLLSDALTRGAPAAMQVIRIFTTARGDGAAAAGDGAASRGSPGSSGSPESPASPAFALHREALAEAEPAAAAWALAPLMARPLGALTAELSPLLEFVDALDRSDDLARLSERIRYHLAEHGRTAAEGPEAHEHAEAVYNLDAMRGAIRAFRERIDLVRRRSGDDDEQQHLDLEVRRFGYVTVEDEWSRSRVRLFHRRQLPGPLRRPAKQEVLECIAEGHALRRALRKVDEPGQHAVLIELLRAARLDEGPAGARDEPEEGLFEALARAYGEAGGEVEGWACAPLGSASGGDGRARVVEQGRGAAGLEAMLAAPGRGAELLVLSVVGLCVMDFFELETGAHVWTSLSRGPEVVRVRVLPARPGLSPARAVREHLDLQAAFDEAARRGRALPPNPAELLPVVRRVRFDPPRRPGATAPIEIEDYVMGYAESSLVRSLSQALAPLWLLRMSREDVA</sequence>
<dbReference type="InterPro" id="IPR019489">
    <property type="entry name" value="Clp_ATPase_C"/>
</dbReference>
<feature type="domain" description="Clp ATPase C-terminal" evidence="6">
    <location>
        <begin position="702"/>
        <end position="796"/>
    </location>
</feature>
<dbReference type="InterPro" id="IPR027417">
    <property type="entry name" value="P-loop_NTPase"/>
</dbReference>
<dbReference type="Pfam" id="PF07724">
    <property type="entry name" value="AAA_2"/>
    <property type="match status" value="1"/>
</dbReference>
<dbReference type="Gene3D" id="3.40.50.300">
    <property type="entry name" value="P-loop containing nucleotide triphosphate hydrolases"/>
    <property type="match status" value="2"/>
</dbReference>
<keyword evidence="7" id="KW-0378">Hydrolase</keyword>
<dbReference type="GO" id="GO:0005524">
    <property type="term" value="F:ATP binding"/>
    <property type="evidence" value="ECO:0007669"/>
    <property type="project" value="UniProtKB-KW"/>
</dbReference>
<dbReference type="InterPro" id="IPR003593">
    <property type="entry name" value="AAA+_ATPase"/>
</dbReference>
<dbReference type="HOGENOM" id="CLU_269053_0_0_7"/>
<feature type="region of interest" description="Disordered" evidence="4">
    <location>
        <begin position="443"/>
        <end position="462"/>
    </location>
</feature>
<dbReference type="GO" id="GO:0034605">
    <property type="term" value="P:cellular response to heat"/>
    <property type="evidence" value="ECO:0007669"/>
    <property type="project" value="TreeGrafter"/>
</dbReference>
<keyword evidence="1" id="KW-0547">Nucleotide-binding</keyword>
<evidence type="ECO:0000313" key="7">
    <source>
        <dbReference type="EMBL" id="CAN90491.1"/>
    </source>
</evidence>